<dbReference type="RefSeq" id="WP_038190513.1">
    <property type="nucleotide sequence ID" value="NZ_ASQA01000042.1"/>
</dbReference>
<protein>
    <submittedName>
        <fullName evidence="4">3-mercaptopyruvate sulfurtransferase</fullName>
    </submittedName>
</protein>
<organism evidence="4 5">
    <name type="scientific">Viridibacillus arenosi FSL R5-213</name>
    <dbReference type="NCBI Taxonomy" id="1227360"/>
    <lineage>
        <taxon>Bacteria</taxon>
        <taxon>Bacillati</taxon>
        <taxon>Bacillota</taxon>
        <taxon>Bacilli</taxon>
        <taxon>Bacillales</taxon>
        <taxon>Caryophanaceae</taxon>
        <taxon>Viridibacillus</taxon>
    </lineage>
</organism>
<dbReference type="PANTHER" id="PTHR11364:SF27">
    <property type="entry name" value="SULFURTRANSFERASE"/>
    <property type="match status" value="1"/>
</dbReference>
<dbReference type="InterPro" id="IPR045078">
    <property type="entry name" value="TST/MPST-like"/>
</dbReference>
<dbReference type="PATRIC" id="fig|1227360.4.peg.4136"/>
<reference evidence="4 5" key="1">
    <citation type="journal article" date="2014" name="BMC Genomics">
        <title>Genomic comparison of sporeforming bacilli isolated from milk.</title>
        <authorList>
            <person name="Moreno Switt A.I."/>
            <person name="Andrus A.D."/>
            <person name="Ranieri M.L."/>
            <person name="Orsi R.H."/>
            <person name="Ivy R."/>
            <person name="den Bakker H.C."/>
            <person name="Martin N.H."/>
            <person name="Wiedmann M."/>
            <person name="Boor K.J."/>
        </authorList>
    </citation>
    <scope>NUCLEOTIDE SEQUENCE [LARGE SCALE GENOMIC DNA]</scope>
    <source>
        <strain evidence="4 5">FSL R5-213</strain>
    </source>
</reference>
<dbReference type="SMART" id="SM00450">
    <property type="entry name" value="RHOD"/>
    <property type="match status" value="2"/>
</dbReference>
<dbReference type="InterPro" id="IPR036873">
    <property type="entry name" value="Rhodanese-like_dom_sf"/>
</dbReference>
<evidence type="ECO:0000313" key="5">
    <source>
        <dbReference type="Proteomes" id="UP000019062"/>
    </source>
</evidence>
<feature type="domain" description="Rhodanese" evidence="3">
    <location>
        <begin position="12"/>
        <end position="132"/>
    </location>
</feature>
<sequence>MVNVFISIKDLDVNNTIWIDARYNLQNAEEGRNLYNQEHFKGAVYWDLEKDLSDMTKDEGRHPMPDKDQLQALFERSGLHYDTDKTIAVYDQGASPFATRAWWMLQYGGFKNAKIVKEGYSAIKEAGIAVQSGEQSVTNTALKPRWQDDLYVNRTGVKEIVDGKVKKVLLDARAEARYLGEIEPLDKVAGHIPGARNFDWEQLKSDGVLTTNQKLRDVVRQDEQIVVYCGSGVTASPLFAILKEEGYSNVQLYTGSYSDWITAYAPEKGSSKK</sequence>
<dbReference type="Proteomes" id="UP000019062">
    <property type="component" value="Unassembled WGS sequence"/>
</dbReference>
<feature type="domain" description="Rhodanese" evidence="3">
    <location>
        <begin position="163"/>
        <end position="269"/>
    </location>
</feature>
<keyword evidence="2" id="KW-0677">Repeat</keyword>
<dbReference type="EMBL" id="ASQA01000042">
    <property type="protein sequence ID" value="ETT81094.1"/>
    <property type="molecule type" value="Genomic_DNA"/>
</dbReference>
<name>W4ELI7_9BACL</name>
<accession>W4ELI7</accession>
<dbReference type="eggNOG" id="COG2897">
    <property type="taxonomic scope" value="Bacteria"/>
</dbReference>
<keyword evidence="5" id="KW-1185">Reference proteome</keyword>
<dbReference type="PROSITE" id="PS50206">
    <property type="entry name" value="RHODANESE_3"/>
    <property type="match status" value="2"/>
</dbReference>
<comment type="caution">
    <text evidence="4">The sequence shown here is derived from an EMBL/GenBank/DDBJ whole genome shotgun (WGS) entry which is preliminary data.</text>
</comment>
<proteinExistence type="predicted"/>
<dbReference type="Pfam" id="PF00581">
    <property type="entry name" value="Rhodanese"/>
    <property type="match status" value="2"/>
</dbReference>
<evidence type="ECO:0000256" key="2">
    <source>
        <dbReference type="ARBA" id="ARBA00022737"/>
    </source>
</evidence>
<dbReference type="PANTHER" id="PTHR11364">
    <property type="entry name" value="THIOSULFATE SULFERTANSFERASE"/>
    <property type="match status" value="1"/>
</dbReference>
<evidence type="ECO:0000259" key="3">
    <source>
        <dbReference type="PROSITE" id="PS50206"/>
    </source>
</evidence>
<evidence type="ECO:0000313" key="4">
    <source>
        <dbReference type="EMBL" id="ETT81094.1"/>
    </source>
</evidence>
<dbReference type="SUPFAM" id="SSF52821">
    <property type="entry name" value="Rhodanese/Cell cycle control phosphatase"/>
    <property type="match status" value="2"/>
</dbReference>
<dbReference type="GO" id="GO:0004792">
    <property type="term" value="F:thiosulfate-cyanide sulfurtransferase activity"/>
    <property type="evidence" value="ECO:0007669"/>
    <property type="project" value="TreeGrafter"/>
</dbReference>
<evidence type="ECO:0000256" key="1">
    <source>
        <dbReference type="ARBA" id="ARBA00022679"/>
    </source>
</evidence>
<keyword evidence="1 4" id="KW-0808">Transferase</keyword>
<dbReference type="CDD" id="cd01449">
    <property type="entry name" value="TST_Repeat_2"/>
    <property type="match status" value="1"/>
</dbReference>
<gene>
    <name evidence="4" type="ORF">C176_20349</name>
</gene>
<dbReference type="InterPro" id="IPR001763">
    <property type="entry name" value="Rhodanese-like_dom"/>
</dbReference>
<dbReference type="CDD" id="cd01448">
    <property type="entry name" value="TST_Repeat_1"/>
    <property type="match status" value="1"/>
</dbReference>
<keyword evidence="4" id="KW-0670">Pyruvate</keyword>
<dbReference type="AlphaFoldDB" id="W4ELI7"/>
<dbReference type="Gene3D" id="3.40.250.10">
    <property type="entry name" value="Rhodanese-like domain"/>
    <property type="match status" value="2"/>
</dbReference>